<keyword evidence="4 8" id="KW-0547">Nucleotide-binding</keyword>
<organism evidence="11 12">
    <name type="scientific">Kockovaella imperatae</name>
    <dbReference type="NCBI Taxonomy" id="4999"/>
    <lineage>
        <taxon>Eukaryota</taxon>
        <taxon>Fungi</taxon>
        <taxon>Dikarya</taxon>
        <taxon>Basidiomycota</taxon>
        <taxon>Agaricomycotina</taxon>
        <taxon>Tremellomycetes</taxon>
        <taxon>Tremellales</taxon>
        <taxon>Cuniculitremaceae</taxon>
        <taxon>Kockovaella</taxon>
    </lineage>
</organism>
<evidence type="ECO:0000256" key="3">
    <source>
        <dbReference type="ARBA" id="ARBA00022598"/>
    </source>
</evidence>
<dbReference type="InterPro" id="IPR015413">
    <property type="entry name" value="Methionyl/Leucyl_tRNA_Synth"/>
</dbReference>
<proteinExistence type="inferred from homology"/>
<dbReference type="PANTHER" id="PTHR43326:SF1">
    <property type="entry name" value="METHIONINE--TRNA LIGASE, MITOCHONDRIAL"/>
    <property type="match status" value="1"/>
</dbReference>
<dbReference type="FunCoup" id="A0A1Y1UIF9">
    <property type="interactions" value="222"/>
</dbReference>
<evidence type="ECO:0000256" key="8">
    <source>
        <dbReference type="RuleBase" id="RU363039"/>
    </source>
</evidence>
<gene>
    <name evidence="11" type="ORF">BD324DRAFT_627551</name>
</gene>
<dbReference type="GO" id="GO:0005524">
    <property type="term" value="F:ATP binding"/>
    <property type="evidence" value="ECO:0007669"/>
    <property type="project" value="UniProtKB-KW"/>
</dbReference>
<evidence type="ECO:0000256" key="6">
    <source>
        <dbReference type="ARBA" id="ARBA00022917"/>
    </source>
</evidence>
<dbReference type="Gene3D" id="3.40.50.620">
    <property type="entry name" value="HUPs"/>
    <property type="match status" value="1"/>
</dbReference>
<keyword evidence="3 8" id="KW-0436">Ligase</keyword>
<reference evidence="11 12" key="1">
    <citation type="submission" date="2017-03" db="EMBL/GenBank/DDBJ databases">
        <title>Widespread Adenine N6-methylation of Active Genes in Fungi.</title>
        <authorList>
            <consortium name="DOE Joint Genome Institute"/>
            <person name="Mondo S.J."/>
            <person name="Dannebaum R.O."/>
            <person name="Kuo R.C."/>
            <person name="Louie K.B."/>
            <person name="Bewick A.J."/>
            <person name="Labutti K."/>
            <person name="Haridas S."/>
            <person name="Kuo A."/>
            <person name="Salamov A."/>
            <person name="Ahrendt S.R."/>
            <person name="Lau R."/>
            <person name="Bowen B.P."/>
            <person name="Lipzen A."/>
            <person name="Sullivan W."/>
            <person name="Andreopoulos W.B."/>
            <person name="Clum A."/>
            <person name="Lindquist E."/>
            <person name="Daum C."/>
            <person name="Northen T.R."/>
            <person name="Ramamoorthy G."/>
            <person name="Schmitz R.J."/>
            <person name="Gryganskyi A."/>
            <person name="Culley D."/>
            <person name="Magnuson J."/>
            <person name="James T.Y."/>
            <person name="O'Malley M.A."/>
            <person name="Stajich J.E."/>
            <person name="Spatafora J.W."/>
            <person name="Visel A."/>
            <person name="Grigoriev I.V."/>
        </authorList>
    </citation>
    <scope>NUCLEOTIDE SEQUENCE [LARGE SCALE GENOMIC DNA]</scope>
    <source>
        <strain evidence="11 12">NRRL Y-17943</strain>
    </source>
</reference>
<keyword evidence="6 8" id="KW-0648">Protein biosynthesis</keyword>
<evidence type="ECO:0000256" key="2">
    <source>
        <dbReference type="ARBA" id="ARBA00012838"/>
    </source>
</evidence>
<dbReference type="PANTHER" id="PTHR43326">
    <property type="entry name" value="METHIONYL-TRNA SYNTHETASE"/>
    <property type="match status" value="1"/>
</dbReference>
<dbReference type="PRINTS" id="PR01041">
    <property type="entry name" value="TRNASYNTHMET"/>
</dbReference>
<evidence type="ECO:0000259" key="10">
    <source>
        <dbReference type="Pfam" id="PF09334"/>
    </source>
</evidence>
<dbReference type="OrthoDB" id="24670at2759"/>
<dbReference type="GeneID" id="33557819"/>
<comment type="similarity">
    <text evidence="1 8">Belongs to the class-I aminoacyl-tRNA synthetase family.</text>
</comment>
<sequence length="617" mass="69496">MRRHVPLAIKNLRSGWTASCRPLQSVPLRCSESTIESVSTSSSLGIPSDEYNTRPIASSSRLPPPPSILEPLTSDDFTKPLYITSPIFDVDGLPHLGHLHALIIADVLARYSRLRYPDRDVRLVVGTNELGPAVSKAAQKAKAPPIEYASVLTSRFRLLMEESHIEPTDFVFTTKKTHQAAVTSFLDILSASEDLYPAYQIRWYSRAEGRYIPNHQLETSHDGSTTLRSTGEALVRQEVKVWMFRLSNYRDALQAWIDMPLALHPPMHRIRILGSFLSLSDVPVSHPAERGETGIPVPNDPSQMIDSSFSSLISYISSLGYPNPSEVWPADVHIIGKGRLKSHALLWPALLLSIGVEPPRSLLVTNYWTKDGEKMSREVGRPVDPRTLLRFYGVDAVRWHLMRSGGYLNRDTDFNIERLESDYDFLCSNYGHLLNRISSRGAMDKATGTWLIKRDPNMESMIARIKDVYCQHMDKLELSKACDLISDLILQANKTFIALGPFRPSGTDTKLKAPDTSSAIYYAYHALRISSILMRPFMPLKSMEMLDRLWISASERGLDDAVITFANDSTEIDVRRTIEVMRDGMQFAIKCKLPVLFKRLHLKKNESILHGRLVSGP</sequence>
<dbReference type="Proteomes" id="UP000193218">
    <property type="component" value="Unassembled WGS sequence"/>
</dbReference>
<evidence type="ECO:0000256" key="4">
    <source>
        <dbReference type="ARBA" id="ARBA00022741"/>
    </source>
</evidence>
<feature type="region of interest" description="Disordered" evidence="9">
    <location>
        <begin position="39"/>
        <end position="69"/>
    </location>
</feature>
<name>A0A1Y1UIF9_9TREE</name>
<dbReference type="EMBL" id="NBSH01000007">
    <property type="protein sequence ID" value="ORX36885.1"/>
    <property type="molecule type" value="Genomic_DNA"/>
</dbReference>
<evidence type="ECO:0000256" key="7">
    <source>
        <dbReference type="ARBA" id="ARBA00023146"/>
    </source>
</evidence>
<evidence type="ECO:0000313" key="12">
    <source>
        <dbReference type="Proteomes" id="UP000193218"/>
    </source>
</evidence>
<dbReference type="GO" id="GO:0006431">
    <property type="term" value="P:methionyl-tRNA aminoacylation"/>
    <property type="evidence" value="ECO:0007669"/>
    <property type="project" value="InterPro"/>
</dbReference>
<protein>
    <recommendedName>
        <fullName evidence="2">methionine--tRNA ligase</fullName>
        <ecNumber evidence="2">6.1.1.10</ecNumber>
    </recommendedName>
</protein>
<dbReference type="InterPro" id="IPR009080">
    <property type="entry name" value="tRNAsynth_Ia_anticodon-bd"/>
</dbReference>
<evidence type="ECO:0000256" key="9">
    <source>
        <dbReference type="SAM" id="MobiDB-lite"/>
    </source>
</evidence>
<dbReference type="EC" id="6.1.1.10" evidence="2"/>
<dbReference type="SUPFAM" id="SSF52374">
    <property type="entry name" value="Nucleotidylyl transferase"/>
    <property type="match status" value="1"/>
</dbReference>
<dbReference type="Pfam" id="PF09334">
    <property type="entry name" value="tRNA-synt_1g"/>
    <property type="match status" value="1"/>
</dbReference>
<evidence type="ECO:0000256" key="1">
    <source>
        <dbReference type="ARBA" id="ARBA00005594"/>
    </source>
</evidence>
<dbReference type="RefSeq" id="XP_021870954.1">
    <property type="nucleotide sequence ID" value="XM_022016010.1"/>
</dbReference>
<dbReference type="InterPro" id="IPR014729">
    <property type="entry name" value="Rossmann-like_a/b/a_fold"/>
</dbReference>
<keyword evidence="12" id="KW-1185">Reference proteome</keyword>
<dbReference type="Gene3D" id="2.170.220.10">
    <property type="match status" value="1"/>
</dbReference>
<dbReference type="SUPFAM" id="SSF47323">
    <property type="entry name" value="Anticodon-binding domain of a subclass of class I aminoacyl-tRNA synthetases"/>
    <property type="match status" value="1"/>
</dbReference>
<comment type="caution">
    <text evidence="11">The sequence shown here is derived from an EMBL/GenBank/DDBJ whole genome shotgun (WGS) entry which is preliminary data.</text>
</comment>
<dbReference type="GO" id="GO:0004825">
    <property type="term" value="F:methionine-tRNA ligase activity"/>
    <property type="evidence" value="ECO:0007669"/>
    <property type="project" value="UniProtKB-EC"/>
</dbReference>
<dbReference type="InterPro" id="IPR023457">
    <property type="entry name" value="Met-tRNA_synth_2"/>
</dbReference>
<evidence type="ECO:0000256" key="5">
    <source>
        <dbReference type="ARBA" id="ARBA00022840"/>
    </source>
</evidence>
<dbReference type="STRING" id="4999.A0A1Y1UIF9"/>
<keyword evidence="5 8" id="KW-0067">ATP-binding</keyword>
<dbReference type="Gene3D" id="1.10.730.10">
    <property type="entry name" value="Isoleucyl-tRNA Synthetase, Domain 1"/>
    <property type="match status" value="1"/>
</dbReference>
<dbReference type="InParanoid" id="A0A1Y1UIF9"/>
<feature type="domain" description="Methionyl/Leucyl tRNA synthetase" evidence="10">
    <location>
        <begin position="82"/>
        <end position="437"/>
    </location>
</feature>
<keyword evidence="7 8" id="KW-0030">Aminoacyl-tRNA synthetase</keyword>
<evidence type="ECO:0000313" key="11">
    <source>
        <dbReference type="EMBL" id="ORX36885.1"/>
    </source>
</evidence>
<accession>A0A1Y1UIF9</accession>
<dbReference type="InterPro" id="IPR033911">
    <property type="entry name" value="MetRS_core"/>
</dbReference>
<dbReference type="AlphaFoldDB" id="A0A1Y1UIF9"/>